<sequence>MSGIQIKAAFVNDSTAHEAARKLQALRALEVGELQQGGMLTATVDDSVADRARYLIQQIGGNIESME</sequence>
<accession>A0ABW3HMD7</accession>
<dbReference type="RefSeq" id="WP_377562423.1">
    <property type="nucleotide sequence ID" value="NZ_JBHTJZ010000005.1"/>
</dbReference>
<dbReference type="EMBL" id="JBHTJZ010000005">
    <property type="protein sequence ID" value="MFD0958619.1"/>
    <property type="molecule type" value="Genomic_DNA"/>
</dbReference>
<dbReference type="Proteomes" id="UP001596989">
    <property type="component" value="Unassembled WGS sequence"/>
</dbReference>
<organism evidence="1 2">
    <name type="scientific">Paenibacillus chungangensis</name>
    <dbReference type="NCBI Taxonomy" id="696535"/>
    <lineage>
        <taxon>Bacteria</taxon>
        <taxon>Bacillati</taxon>
        <taxon>Bacillota</taxon>
        <taxon>Bacilli</taxon>
        <taxon>Bacillales</taxon>
        <taxon>Paenibacillaceae</taxon>
        <taxon>Paenibacillus</taxon>
    </lineage>
</organism>
<keyword evidence="2" id="KW-1185">Reference proteome</keyword>
<evidence type="ECO:0000313" key="1">
    <source>
        <dbReference type="EMBL" id="MFD0958619.1"/>
    </source>
</evidence>
<comment type="caution">
    <text evidence="1">The sequence shown here is derived from an EMBL/GenBank/DDBJ whole genome shotgun (WGS) entry which is preliminary data.</text>
</comment>
<reference evidence="2" key="1">
    <citation type="journal article" date="2019" name="Int. J. Syst. Evol. Microbiol.">
        <title>The Global Catalogue of Microorganisms (GCM) 10K type strain sequencing project: providing services to taxonomists for standard genome sequencing and annotation.</title>
        <authorList>
            <consortium name="The Broad Institute Genomics Platform"/>
            <consortium name="The Broad Institute Genome Sequencing Center for Infectious Disease"/>
            <person name="Wu L."/>
            <person name="Ma J."/>
        </authorList>
    </citation>
    <scope>NUCLEOTIDE SEQUENCE [LARGE SCALE GENOMIC DNA]</scope>
    <source>
        <strain evidence="2">CCUG 59129</strain>
    </source>
</reference>
<proteinExistence type="predicted"/>
<evidence type="ECO:0000313" key="2">
    <source>
        <dbReference type="Proteomes" id="UP001596989"/>
    </source>
</evidence>
<gene>
    <name evidence="1" type="ORF">ACFQ2I_04380</name>
</gene>
<name>A0ABW3HMD7_9BACL</name>
<protein>
    <submittedName>
        <fullName evidence="1">Uncharacterized protein</fullName>
    </submittedName>
</protein>